<keyword evidence="3" id="KW-0547">Nucleotide-binding</keyword>
<dbReference type="GO" id="GO:0004672">
    <property type="term" value="F:protein kinase activity"/>
    <property type="evidence" value="ECO:0007669"/>
    <property type="project" value="InterPro"/>
</dbReference>
<dbReference type="AlphaFoldDB" id="A0A199W6E5"/>
<evidence type="ECO:0000313" key="7">
    <source>
        <dbReference type="EMBL" id="OAY84884.1"/>
    </source>
</evidence>
<evidence type="ECO:0000256" key="5">
    <source>
        <dbReference type="ARBA" id="ARBA00022840"/>
    </source>
</evidence>
<organism evidence="7 8">
    <name type="scientific">Ananas comosus</name>
    <name type="common">Pineapple</name>
    <name type="synonym">Ananas ananas</name>
    <dbReference type="NCBI Taxonomy" id="4615"/>
    <lineage>
        <taxon>Eukaryota</taxon>
        <taxon>Viridiplantae</taxon>
        <taxon>Streptophyta</taxon>
        <taxon>Embryophyta</taxon>
        <taxon>Tracheophyta</taxon>
        <taxon>Spermatophyta</taxon>
        <taxon>Magnoliopsida</taxon>
        <taxon>Liliopsida</taxon>
        <taxon>Poales</taxon>
        <taxon>Bromeliaceae</taxon>
        <taxon>Bromelioideae</taxon>
        <taxon>Ananas</taxon>
    </lineage>
</organism>
<gene>
    <name evidence="7" type="ORF">ACMD2_16855</name>
</gene>
<proteinExistence type="predicted"/>
<dbReference type="Gene3D" id="1.10.510.10">
    <property type="entry name" value="Transferase(Phosphotransferase) domain 1"/>
    <property type="match status" value="1"/>
</dbReference>
<dbReference type="PANTHER" id="PTHR47983">
    <property type="entry name" value="PTO-INTERACTING PROTEIN 1-LIKE"/>
    <property type="match status" value="1"/>
</dbReference>
<evidence type="ECO:0000313" key="8">
    <source>
        <dbReference type="Proteomes" id="UP000092600"/>
    </source>
</evidence>
<dbReference type="EMBL" id="LSRQ01000163">
    <property type="protein sequence ID" value="OAY84884.1"/>
    <property type="molecule type" value="Genomic_DNA"/>
</dbReference>
<protein>
    <submittedName>
        <fullName evidence="7">PTI1-like tyrosine-protein kinase 3</fullName>
    </submittedName>
</protein>
<dbReference type="STRING" id="4615.A0A199W6E5"/>
<accession>A0A199W6E5</accession>
<dbReference type="InterPro" id="IPR052101">
    <property type="entry name" value="Plant_StressResp_Kinase"/>
</dbReference>
<evidence type="ECO:0000256" key="4">
    <source>
        <dbReference type="ARBA" id="ARBA00022777"/>
    </source>
</evidence>
<keyword evidence="1" id="KW-0597">Phosphoprotein</keyword>
<comment type="caution">
    <text evidence="7">The sequence shown here is derived from an EMBL/GenBank/DDBJ whole genome shotgun (WGS) entry which is preliminary data.</text>
</comment>
<dbReference type="InterPro" id="IPR008266">
    <property type="entry name" value="Tyr_kinase_AS"/>
</dbReference>
<dbReference type="InterPro" id="IPR011009">
    <property type="entry name" value="Kinase-like_dom_sf"/>
</dbReference>
<dbReference type="Gene3D" id="3.30.200.20">
    <property type="entry name" value="Phosphorylase Kinase, domain 1"/>
    <property type="match status" value="1"/>
</dbReference>
<dbReference type="Proteomes" id="UP000092600">
    <property type="component" value="Unassembled WGS sequence"/>
</dbReference>
<dbReference type="PROSITE" id="PS00109">
    <property type="entry name" value="PROTEIN_KINASE_TYR"/>
    <property type="match status" value="1"/>
</dbReference>
<dbReference type="GO" id="GO:0005524">
    <property type="term" value="F:ATP binding"/>
    <property type="evidence" value="ECO:0007669"/>
    <property type="project" value="UniProtKB-KW"/>
</dbReference>
<dbReference type="PROSITE" id="PS50011">
    <property type="entry name" value="PROTEIN_KINASE_DOM"/>
    <property type="match status" value="1"/>
</dbReference>
<evidence type="ECO:0000256" key="2">
    <source>
        <dbReference type="ARBA" id="ARBA00022679"/>
    </source>
</evidence>
<dbReference type="PANTHER" id="PTHR47983:SF7">
    <property type="entry name" value="PROTEIN KINASE SUPERFAMILY PROTEIN"/>
    <property type="match status" value="1"/>
</dbReference>
<evidence type="ECO:0000256" key="1">
    <source>
        <dbReference type="ARBA" id="ARBA00022553"/>
    </source>
</evidence>
<sequence length="275" mass="31798">VRAPFRSFFTFLEHLREKEREKPASLGGKQEMATLVIEVPEISLDELVRTTNNFGQHSFDREGSHARIYYAVLENKKQVEIKKLDKLLSHTIYLLSKLVILWQQLVIASRLKHKKFVKLLGKKGVRGSRPGPVLSWTQRLRIALDAAKGLQYLHEMVQPSIVHMDIRSSNILLFHNFRAKIVGYDLFKQVLDMTSRLPSTQILGTFVYNAPEYVMTCEMTQKSDVYNFGVVLLEILTRRKPIDETMPRGYKSLVAWVCFNSFMFVPTSTIYDTKV</sequence>
<feature type="non-terminal residue" evidence="7">
    <location>
        <position position="1"/>
    </location>
</feature>
<keyword evidence="4 7" id="KW-0418">Kinase</keyword>
<name>A0A199W6E5_ANACO</name>
<keyword evidence="5" id="KW-0067">ATP-binding</keyword>
<keyword evidence="2" id="KW-0808">Transferase</keyword>
<dbReference type="InterPro" id="IPR000719">
    <property type="entry name" value="Prot_kinase_dom"/>
</dbReference>
<feature type="domain" description="Protein kinase" evidence="6">
    <location>
        <begin position="1"/>
        <end position="275"/>
    </location>
</feature>
<dbReference type="InterPro" id="IPR001245">
    <property type="entry name" value="Ser-Thr/Tyr_kinase_cat_dom"/>
</dbReference>
<reference evidence="7 8" key="1">
    <citation type="journal article" date="2016" name="DNA Res.">
        <title>The draft genome of MD-2 pineapple using hybrid error correction of long reads.</title>
        <authorList>
            <person name="Redwan R.M."/>
            <person name="Saidin A."/>
            <person name="Kumar S.V."/>
        </authorList>
    </citation>
    <scope>NUCLEOTIDE SEQUENCE [LARGE SCALE GENOMIC DNA]</scope>
    <source>
        <strain evidence="8">cv. MD2</strain>
        <tissue evidence="7">Leaf</tissue>
    </source>
</reference>
<dbReference type="Pfam" id="PF07714">
    <property type="entry name" value="PK_Tyr_Ser-Thr"/>
    <property type="match status" value="1"/>
</dbReference>
<dbReference type="SUPFAM" id="SSF56112">
    <property type="entry name" value="Protein kinase-like (PK-like)"/>
    <property type="match status" value="1"/>
</dbReference>
<evidence type="ECO:0000259" key="6">
    <source>
        <dbReference type="PROSITE" id="PS50011"/>
    </source>
</evidence>
<evidence type="ECO:0000256" key="3">
    <source>
        <dbReference type="ARBA" id="ARBA00022741"/>
    </source>
</evidence>